<proteinExistence type="predicted"/>
<evidence type="ECO:0000256" key="1">
    <source>
        <dbReference type="SAM" id="MobiDB-lite"/>
    </source>
</evidence>
<reference evidence="2 3" key="1">
    <citation type="submission" date="2024-11" db="EMBL/GenBank/DDBJ databases">
        <title>Chromosome-level genome assembly of Eucalyptus globulus Labill. provides insights into its genome evolution.</title>
        <authorList>
            <person name="Li X."/>
        </authorList>
    </citation>
    <scope>NUCLEOTIDE SEQUENCE [LARGE SCALE GENOMIC DNA]</scope>
    <source>
        <strain evidence="2">CL2024</strain>
        <tissue evidence="2">Fresh tender leaves</tissue>
    </source>
</reference>
<gene>
    <name evidence="2" type="ORF">ACJRO7_010255</name>
</gene>
<dbReference type="AlphaFoldDB" id="A0ABD3LF23"/>
<evidence type="ECO:0000313" key="2">
    <source>
        <dbReference type="EMBL" id="KAL3749129.1"/>
    </source>
</evidence>
<accession>A0ABD3LF23</accession>
<dbReference type="EMBL" id="JBJKBG010000002">
    <property type="protein sequence ID" value="KAL3749129.1"/>
    <property type="molecule type" value="Genomic_DNA"/>
</dbReference>
<evidence type="ECO:0000313" key="3">
    <source>
        <dbReference type="Proteomes" id="UP001634007"/>
    </source>
</evidence>
<sequence>MGTEPSAAVPGLDPRGGAIGGKRARNGGEFKKQKLCAETKHEWRTSTASTRRSCATGESELERERGRERERWVKGGEFSGDRVDPGPGSRLVLSLGLAFSRTYQFVREGH</sequence>
<feature type="compositionally biased region" description="Basic and acidic residues" evidence="1">
    <location>
        <begin position="26"/>
        <end position="44"/>
    </location>
</feature>
<name>A0ABD3LF23_EUCGL</name>
<protein>
    <submittedName>
        <fullName evidence="2">Uncharacterized protein</fullName>
    </submittedName>
</protein>
<dbReference type="Proteomes" id="UP001634007">
    <property type="component" value="Unassembled WGS sequence"/>
</dbReference>
<keyword evidence="3" id="KW-1185">Reference proteome</keyword>
<organism evidence="2 3">
    <name type="scientific">Eucalyptus globulus</name>
    <name type="common">Tasmanian blue gum</name>
    <dbReference type="NCBI Taxonomy" id="34317"/>
    <lineage>
        <taxon>Eukaryota</taxon>
        <taxon>Viridiplantae</taxon>
        <taxon>Streptophyta</taxon>
        <taxon>Embryophyta</taxon>
        <taxon>Tracheophyta</taxon>
        <taxon>Spermatophyta</taxon>
        <taxon>Magnoliopsida</taxon>
        <taxon>eudicotyledons</taxon>
        <taxon>Gunneridae</taxon>
        <taxon>Pentapetalae</taxon>
        <taxon>rosids</taxon>
        <taxon>malvids</taxon>
        <taxon>Myrtales</taxon>
        <taxon>Myrtaceae</taxon>
        <taxon>Myrtoideae</taxon>
        <taxon>Eucalypteae</taxon>
        <taxon>Eucalyptus</taxon>
    </lineage>
</organism>
<feature type="region of interest" description="Disordered" evidence="1">
    <location>
        <begin position="1"/>
        <end position="68"/>
    </location>
</feature>
<comment type="caution">
    <text evidence="2">The sequence shown here is derived from an EMBL/GenBank/DDBJ whole genome shotgun (WGS) entry which is preliminary data.</text>
</comment>